<dbReference type="GO" id="GO:0043709">
    <property type="term" value="P:cell adhesion involved in single-species biofilm formation"/>
    <property type="evidence" value="ECO:0007669"/>
    <property type="project" value="TreeGrafter"/>
</dbReference>
<dbReference type="InterPro" id="IPR050469">
    <property type="entry name" value="Diguanylate_Cyclase"/>
</dbReference>
<dbReference type="PROSITE" id="PS50887">
    <property type="entry name" value="GGDEF"/>
    <property type="match status" value="1"/>
</dbReference>
<evidence type="ECO:0000256" key="1">
    <source>
        <dbReference type="ARBA" id="ARBA00004651"/>
    </source>
</evidence>
<evidence type="ECO:0000256" key="6">
    <source>
        <dbReference type="ARBA" id="ARBA00023136"/>
    </source>
</evidence>
<dbReference type="CDD" id="cd18774">
    <property type="entry name" value="PDC2_HK_sensor"/>
    <property type="match status" value="1"/>
</dbReference>
<dbReference type="SUPFAM" id="SSF103190">
    <property type="entry name" value="Sensory domain-like"/>
    <property type="match status" value="1"/>
</dbReference>
<evidence type="ECO:0000256" key="4">
    <source>
        <dbReference type="ARBA" id="ARBA00022692"/>
    </source>
</evidence>
<dbReference type="GO" id="GO:0005886">
    <property type="term" value="C:plasma membrane"/>
    <property type="evidence" value="ECO:0007669"/>
    <property type="project" value="UniProtKB-SubCell"/>
</dbReference>
<dbReference type="Pfam" id="PF00990">
    <property type="entry name" value="GGDEF"/>
    <property type="match status" value="1"/>
</dbReference>
<feature type="domain" description="HAMP" evidence="9">
    <location>
        <begin position="321"/>
        <end position="374"/>
    </location>
</feature>
<dbReference type="Gene3D" id="3.30.450.20">
    <property type="entry name" value="PAS domain"/>
    <property type="match status" value="1"/>
</dbReference>
<name>A0A164B428_9BRAD</name>
<dbReference type="SUPFAM" id="SSF158472">
    <property type="entry name" value="HAMP domain-like"/>
    <property type="match status" value="1"/>
</dbReference>
<keyword evidence="3" id="KW-1003">Cell membrane</keyword>
<dbReference type="PANTHER" id="PTHR45138">
    <property type="entry name" value="REGULATORY COMPONENTS OF SENSORY TRANSDUCTION SYSTEM"/>
    <property type="match status" value="1"/>
</dbReference>
<proteinExistence type="predicted"/>
<evidence type="ECO:0000313" key="12">
    <source>
        <dbReference type="Proteomes" id="UP000076574"/>
    </source>
</evidence>
<evidence type="ECO:0000259" key="10">
    <source>
        <dbReference type="PROSITE" id="PS50887"/>
    </source>
</evidence>
<dbReference type="CDD" id="cd01949">
    <property type="entry name" value="GGDEF"/>
    <property type="match status" value="1"/>
</dbReference>
<dbReference type="EC" id="2.7.7.65" evidence="2"/>
<dbReference type="OrthoDB" id="9812260at2"/>
<dbReference type="AlphaFoldDB" id="A0A164B428"/>
<comment type="catalytic activity">
    <reaction evidence="7">
        <text>2 GTP = 3',3'-c-di-GMP + 2 diphosphate</text>
        <dbReference type="Rhea" id="RHEA:24898"/>
        <dbReference type="ChEBI" id="CHEBI:33019"/>
        <dbReference type="ChEBI" id="CHEBI:37565"/>
        <dbReference type="ChEBI" id="CHEBI:58805"/>
        <dbReference type="EC" id="2.7.7.65"/>
    </reaction>
</comment>
<gene>
    <name evidence="11" type="ORF">A4A58_04915</name>
</gene>
<dbReference type="InterPro" id="IPR029787">
    <property type="entry name" value="Nucleotide_cyclase"/>
</dbReference>
<keyword evidence="5 8" id="KW-1133">Transmembrane helix</keyword>
<dbReference type="Gene3D" id="3.30.70.270">
    <property type="match status" value="1"/>
</dbReference>
<feature type="transmembrane region" description="Helical" evidence="8">
    <location>
        <begin position="300"/>
        <end position="323"/>
    </location>
</feature>
<dbReference type="EMBL" id="LVYV01000001">
    <property type="protein sequence ID" value="KZD25729.1"/>
    <property type="molecule type" value="Genomic_DNA"/>
</dbReference>
<dbReference type="STRING" id="943830.A4A58_04915"/>
<dbReference type="CDD" id="cd06225">
    <property type="entry name" value="HAMP"/>
    <property type="match status" value="1"/>
</dbReference>
<evidence type="ECO:0000256" key="3">
    <source>
        <dbReference type="ARBA" id="ARBA00022475"/>
    </source>
</evidence>
<dbReference type="CDD" id="cd12914">
    <property type="entry name" value="PDC1_DGC_like"/>
    <property type="match status" value="1"/>
</dbReference>
<accession>A0A164B428</accession>
<dbReference type="NCBIfam" id="TIGR00254">
    <property type="entry name" value="GGDEF"/>
    <property type="match status" value="1"/>
</dbReference>
<comment type="subcellular location">
    <subcellularLocation>
        <location evidence="1">Cell membrane</location>
        <topology evidence="1">Multi-pass membrane protein</topology>
    </subcellularLocation>
</comment>
<reference evidence="11 12" key="1">
    <citation type="submission" date="2016-03" db="EMBL/GenBank/DDBJ databases">
        <title>Microsymbionts genomes from the relict species Vavilovia formosa (Stev.) Fed.</title>
        <authorList>
            <person name="Kopat V."/>
            <person name="Chirak E."/>
            <person name="Kimeklis A."/>
            <person name="Andronov E."/>
        </authorList>
    </citation>
    <scope>NUCLEOTIDE SEQUENCE [LARGE SCALE GENOMIC DNA]</scope>
    <source>
        <strain evidence="11 12">Vaf07</strain>
    </source>
</reference>
<comment type="caution">
    <text evidence="11">The sequence shown here is derived from an EMBL/GenBank/DDBJ whole genome shotgun (WGS) entry which is preliminary data.</text>
</comment>
<evidence type="ECO:0000259" key="9">
    <source>
        <dbReference type="PROSITE" id="PS50885"/>
    </source>
</evidence>
<dbReference type="Pfam" id="PF02743">
    <property type="entry name" value="dCache_1"/>
    <property type="match status" value="1"/>
</dbReference>
<dbReference type="FunFam" id="3.30.70.270:FF:000001">
    <property type="entry name" value="Diguanylate cyclase domain protein"/>
    <property type="match status" value="1"/>
</dbReference>
<keyword evidence="4 8" id="KW-0812">Transmembrane</keyword>
<dbReference type="PROSITE" id="PS50885">
    <property type="entry name" value="HAMP"/>
    <property type="match status" value="1"/>
</dbReference>
<dbReference type="InterPro" id="IPR000160">
    <property type="entry name" value="GGDEF_dom"/>
</dbReference>
<keyword evidence="12" id="KW-1185">Reference proteome</keyword>
<organism evidence="11 12">
    <name type="scientific">Tardiphaga robiniae</name>
    <dbReference type="NCBI Taxonomy" id="943830"/>
    <lineage>
        <taxon>Bacteria</taxon>
        <taxon>Pseudomonadati</taxon>
        <taxon>Pseudomonadota</taxon>
        <taxon>Alphaproteobacteria</taxon>
        <taxon>Hyphomicrobiales</taxon>
        <taxon>Nitrobacteraceae</taxon>
        <taxon>Tardiphaga</taxon>
    </lineage>
</organism>
<evidence type="ECO:0000256" key="7">
    <source>
        <dbReference type="ARBA" id="ARBA00034247"/>
    </source>
</evidence>
<evidence type="ECO:0000256" key="8">
    <source>
        <dbReference type="SAM" id="Phobius"/>
    </source>
</evidence>
<protein>
    <recommendedName>
        <fullName evidence="2">diguanylate cyclase</fullName>
        <ecNumber evidence="2">2.7.7.65</ecNumber>
    </recommendedName>
</protein>
<dbReference type="PANTHER" id="PTHR45138:SF9">
    <property type="entry name" value="DIGUANYLATE CYCLASE DGCM-RELATED"/>
    <property type="match status" value="1"/>
</dbReference>
<evidence type="ECO:0000256" key="5">
    <source>
        <dbReference type="ARBA" id="ARBA00022989"/>
    </source>
</evidence>
<dbReference type="SMART" id="SM00304">
    <property type="entry name" value="HAMP"/>
    <property type="match status" value="1"/>
</dbReference>
<keyword evidence="6 8" id="KW-0472">Membrane</keyword>
<evidence type="ECO:0000256" key="2">
    <source>
        <dbReference type="ARBA" id="ARBA00012528"/>
    </source>
</evidence>
<dbReference type="InterPro" id="IPR033479">
    <property type="entry name" value="dCache_1"/>
</dbReference>
<dbReference type="Proteomes" id="UP000076574">
    <property type="component" value="Unassembled WGS sequence"/>
</dbReference>
<dbReference type="SMART" id="SM00267">
    <property type="entry name" value="GGDEF"/>
    <property type="match status" value="1"/>
</dbReference>
<dbReference type="InterPro" id="IPR029151">
    <property type="entry name" value="Sensor-like_sf"/>
</dbReference>
<dbReference type="Gene3D" id="6.10.340.10">
    <property type="match status" value="1"/>
</dbReference>
<evidence type="ECO:0000313" key="11">
    <source>
        <dbReference type="EMBL" id="KZD25729.1"/>
    </source>
</evidence>
<dbReference type="InterPro" id="IPR043128">
    <property type="entry name" value="Rev_trsase/Diguanyl_cyclase"/>
</dbReference>
<dbReference type="GO" id="GO:0007165">
    <property type="term" value="P:signal transduction"/>
    <property type="evidence" value="ECO:0007669"/>
    <property type="project" value="InterPro"/>
</dbReference>
<feature type="domain" description="GGDEF" evidence="10">
    <location>
        <begin position="417"/>
        <end position="553"/>
    </location>
</feature>
<dbReference type="InterPro" id="IPR003660">
    <property type="entry name" value="HAMP_dom"/>
</dbReference>
<dbReference type="GO" id="GO:1902201">
    <property type="term" value="P:negative regulation of bacterial-type flagellum-dependent cell motility"/>
    <property type="evidence" value="ECO:0007669"/>
    <property type="project" value="TreeGrafter"/>
</dbReference>
<dbReference type="GO" id="GO:0052621">
    <property type="term" value="F:diguanylate cyclase activity"/>
    <property type="evidence" value="ECO:0007669"/>
    <property type="project" value="UniProtKB-EC"/>
</dbReference>
<sequence length="565" mass="61068">MSRIGINRNKARLRGALGIRARLVLLALILVGPLMAERIRSLDATRTHQIAMAARDFAGVAQHSADAQREVFASIEAVLKSSAYIYTSAAQVNRSCAIMRASLRGDMPWLRSLTVAGADGIARCSTWPEVIEQRFDFSDRPYFKKAVETGEFVVSDYLFSRLTNQPTVMAAYLAPGLTKDDDAVVLAAVNLDWMSKIMGNLGDRPGVTTLLVDHAGTVLAAPPTDASAIGRPMEDLALLPMIETHLRNTDKQTGSLSFSASDGSQRAVSFATIPGTGAQLIVSVDEARVSAVANHEIRTAYLQLAFVCLFVLLGALVVAERLIIKPIQMMETMAKRFGRGDWSARVARNTLPAEFVPLARAFYGMAAQLRGRERELRASNEQLTVLASIDMLSGLANRRGFQSRLDFEWLKAQQSGDHLTLLMIDVDHFKLFNDTYGHPEGDACLARVGEALSSLADRCSGFAGRYGGEEFCLLLPGTEVARGIQIGEMVRAAIWNLSVSHATSAHQRVTVSVGVASATPAALETANDLIEAADASLYAAKRRGRNTVVEHGFVRAYGTAVSLAG</sequence>
<dbReference type="RefSeq" id="WP_068730216.1">
    <property type="nucleotide sequence ID" value="NZ_LVYV01000001.1"/>
</dbReference>
<dbReference type="SUPFAM" id="SSF55073">
    <property type="entry name" value="Nucleotide cyclase"/>
    <property type="match status" value="1"/>
</dbReference>